<dbReference type="Proteomes" id="UP000054903">
    <property type="component" value="Unassembled WGS sequence"/>
</dbReference>
<sequence length="97" mass="11410">MRQHVRRDADAAVAHGDAHFVAKLFRFDRDLAVFETVLRRVRQQIAEDLRDPHVVADDVKRRIRQLHRELVPLSVERGLHGLDGGRNRRREIDRFLA</sequence>
<comment type="caution">
    <text evidence="1">The sequence shown here is derived from an EMBL/GenBank/DDBJ whole genome shotgun (WGS) entry which is preliminary data.</text>
</comment>
<dbReference type="EMBL" id="FCNX02000006">
    <property type="protein sequence ID" value="SAK70290.1"/>
    <property type="molecule type" value="Genomic_DNA"/>
</dbReference>
<organism evidence="1 2">
    <name type="scientific">Caballeronia fortuita</name>
    <dbReference type="NCBI Taxonomy" id="1777138"/>
    <lineage>
        <taxon>Bacteria</taxon>
        <taxon>Pseudomonadati</taxon>
        <taxon>Pseudomonadota</taxon>
        <taxon>Betaproteobacteria</taxon>
        <taxon>Burkholderiales</taxon>
        <taxon>Burkholderiaceae</taxon>
        <taxon>Caballeronia</taxon>
    </lineage>
</organism>
<name>A0A158BJZ9_9BURK</name>
<dbReference type="AlphaFoldDB" id="A0A158BJZ9"/>
<accession>A0A158BJZ9</accession>
<keyword evidence="2" id="KW-1185">Reference proteome</keyword>
<reference evidence="1" key="1">
    <citation type="submission" date="2016-01" db="EMBL/GenBank/DDBJ databases">
        <authorList>
            <person name="Peeters C."/>
        </authorList>
    </citation>
    <scope>NUCLEOTIDE SEQUENCE</scope>
    <source>
        <strain evidence="1">LMG 29320</strain>
    </source>
</reference>
<proteinExistence type="predicted"/>
<evidence type="ECO:0000313" key="1">
    <source>
        <dbReference type="EMBL" id="SAK70290.1"/>
    </source>
</evidence>
<gene>
    <name evidence="1" type="ORF">AWB77_02938</name>
</gene>
<evidence type="ECO:0000313" key="2">
    <source>
        <dbReference type="Proteomes" id="UP000054903"/>
    </source>
</evidence>
<protein>
    <submittedName>
        <fullName evidence="1">Uncharacterized protein</fullName>
    </submittedName>
</protein>